<gene>
    <name evidence="1" type="ORF">P691DRAFT_761215</name>
</gene>
<protein>
    <submittedName>
        <fullName evidence="1">Uncharacterized protein</fullName>
    </submittedName>
</protein>
<evidence type="ECO:0000313" key="1">
    <source>
        <dbReference type="EMBL" id="KAF9446919.1"/>
    </source>
</evidence>
<keyword evidence="2" id="KW-1185">Reference proteome</keyword>
<accession>A0A9P6C2X3</accession>
<dbReference type="EMBL" id="MU151223">
    <property type="protein sequence ID" value="KAF9446919.1"/>
    <property type="molecule type" value="Genomic_DNA"/>
</dbReference>
<name>A0A9P6C2X3_9AGAR</name>
<dbReference type="Proteomes" id="UP000807342">
    <property type="component" value="Unassembled WGS sequence"/>
</dbReference>
<comment type="caution">
    <text evidence="1">The sequence shown here is derived from an EMBL/GenBank/DDBJ whole genome shotgun (WGS) entry which is preliminary data.</text>
</comment>
<sequence>MTSTFLCEISNIRSPYTVVDVLSSLHVVSRNSIFDGHRDDIDRLLDQYTKSIFVASYINRIIFDGFERYTLGLVPQLTVVKFALQDLGPQKVSADASMYEQVSGAIKKILLNITITTGTATIALAGIEPLVMEIDDKLVLALKELEVVMNGILVWIARDVSPDLRTTLGMLGFDKTLTVLGMPVPTRA</sequence>
<proteinExistence type="predicted"/>
<evidence type="ECO:0000313" key="2">
    <source>
        <dbReference type="Proteomes" id="UP000807342"/>
    </source>
</evidence>
<dbReference type="AlphaFoldDB" id="A0A9P6C2X3"/>
<reference evidence="1" key="1">
    <citation type="submission" date="2020-11" db="EMBL/GenBank/DDBJ databases">
        <authorList>
            <consortium name="DOE Joint Genome Institute"/>
            <person name="Ahrendt S."/>
            <person name="Riley R."/>
            <person name="Andreopoulos W."/>
            <person name="Labutti K."/>
            <person name="Pangilinan J."/>
            <person name="Ruiz-Duenas F.J."/>
            <person name="Barrasa J.M."/>
            <person name="Sanchez-Garcia M."/>
            <person name="Camarero S."/>
            <person name="Miyauchi S."/>
            <person name="Serrano A."/>
            <person name="Linde D."/>
            <person name="Babiker R."/>
            <person name="Drula E."/>
            <person name="Ayuso-Fernandez I."/>
            <person name="Pacheco R."/>
            <person name="Padilla G."/>
            <person name="Ferreira P."/>
            <person name="Barriuso J."/>
            <person name="Kellner H."/>
            <person name="Castanera R."/>
            <person name="Alfaro M."/>
            <person name="Ramirez L."/>
            <person name="Pisabarro A.G."/>
            <person name="Kuo A."/>
            <person name="Tritt A."/>
            <person name="Lipzen A."/>
            <person name="He G."/>
            <person name="Yan M."/>
            <person name="Ng V."/>
            <person name="Cullen D."/>
            <person name="Martin F."/>
            <person name="Rosso M.-N."/>
            <person name="Henrissat B."/>
            <person name="Hibbett D."/>
            <person name="Martinez A.T."/>
            <person name="Grigoriev I.V."/>
        </authorList>
    </citation>
    <scope>NUCLEOTIDE SEQUENCE</scope>
    <source>
        <strain evidence="1">MF-IS2</strain>
    </source>
</reference>
<organism evidence="1 2">
    <name type="scientific">Macrolepiota fuliginosa MF-IS2</name>
    <dbReference type="NCBI Taxonomy" id="1400762"/>
    <lineage>
        <taxon>Eukaryota</taxon>
        <taxon>Fungi</taxon>
        <taxon>Dikarya</taxon>
        <taxon>Basidiomycota</taxon>
        <taxon>Agaricomycotina</taxon>
        <taxon>Agaricomycetes</taxon>
        <taxon>Agaricomycetidae</taxon>
        <taxon>Agaricales</taxon>
        <taxon>Agaricineae</taxon>
        <taxon>Agaricaceae</taxon>
        <taxon>Macrolepiota</taxon>
    </lineage>
</organism>